<dbReference type="InterPro" id="IPR029057">
    <property type="entry name" value="PRTase-like"/>
</dbReference>
<dbReference type="OrthoDB" id="5244859at2"/>
<dbReference type="EMBL" id="CP024988">
    <property type="protein sequence ID" value="AWT25599.1"/>
    <property type="molecule type" value="Genomic_DNA"/>
</dbReference>
<dbReference type="STRING" id="1737425.GCA_900049755_00503"/>
<dbReference type="PANTHER" id="PTHR47505:SF1">
    <property type="entry name" value="DNA UTILIZATION PROTEIN YHGH"/>
    <property type="match status" value="1"/>
</dbReference>
<protein>
    <recommendedName>
        <fullName evidence="3">Phosphoribosyltransferase domain-containing protein</fullName>
    </recommendedName>
</protein>
<name>A0A2Z3YNY0_9CORY</name>
<evidence type="ECO:0000313" key="2">
    <source>
        <dbReference type="Proteomes" id="UP000247696"/>
    </source>
</evidence>
<sequence length="251" mass="25758">MRWSGRAGRRAAAVTEFADKVLRDAASLVWRVDCPACARTEVTEVSGGAGLCRDCAVELRRLPERTGAAGVLPVVAAGPYGGAHRAVVLAAKDHHRPDAVTVMGEVFAGVVRHLAGLGEVPDPRLAPVVLLPAPTRPSAARARGGCVVERAAQVAAAGLGGAAVCCPVACLEEGTPDSVGLGRATRAVNMSRAVRLRREGVTEVLRILRTPGAVACVVDDVCTTGATLTTFSLALATYGVFPRVGVVVAQA</sequence>
<dbReference type="Proteomes" id="UP000247696">
    <property type="component" value="Chromosome"/>
</dbReference>
<dbReference type="InterPro" id="IPR051910">
    <property type="entry name" value="ComF/GntX_DNA_util-trans"/>
</dbReference>
<dbReference type="AlphaFoldDB" id="A0A2Z3YNY0"/>
<dbReference type="PANTHER" id="PTHR47505">
    <property type="entry name" value="DNA UTILIZATION PROTEIN YHGH"/>
    <property type="match status" value="1"/>
</dbReference>
<evidence type="ECO:0000313" key="1">
    <source>
        <dbReference type="EMBL" id="AWT25599.1"/>
    </source>
</evidence>
<dbReference type="RefSeq" id="WP_110481118.1">
    <property type="nucleotide sequence ID" value="NZ_CP024988.1"/>
</dbReference>
<accession>A0A2Z3YNY0</accession>
<evidence type="ECO:0008006" key="3">
    <source>
        <dbReference type="Google" id="ProtNLM"/>
    </source>
</evidence>
<gene>
    <name evidence="1" type="ORF">Csp1_07900</name>
</gene>
<dbReference type="KEGG" id="cpre:Csp1_07900"/>
<dbReference type="SUPFAM" id="SSF53271">
    <property type="entry name" value="PRTase-like"/>
    <property type="match status" value="1"/>
</dbReference>
<organism evidence="1 2">
    <name type="scientific">Corynebacterium provencense</name>
    <dbReference type="NCBI Taxonomy" id="1737425"/>
    <lineage>
        <taxon>Bacteria</taxon>
        <taxon>Bacillati</taxon>
        <taxon>Actinomycetota</taxon>
        <taxon>Actinomycetes</taxon>
        <taxon>Mycobacteriales</taxon>
        <taxon>Corynebacteriaceae</taxon>
        <taxon>Corynebacterium</taxon>
    </lineage>
</organism>
<reference evidence="2" key="1">
    <citation type="submission" date="2017-11" db="EMBL/GenBank/DDBJ databases">
        <title>Otitis media/interna in a cat caused by the recently described species Corynebacterium provencense.</title>
        <authorList>
            <person name="Kittl S."/>
            <person name="Brodard I."/>
            <person name="Rychener L."/>
            <person name="Jores J."/>
            <person name="Roosje P."/>
            <person name="Gobeli Brawand S."/>
        </authorList>
    </citation>
    <scope>NUCLEOTIDE SEQUENCE [LARGE SCALE GENOMIC DNA]</scope>
    <source>
        <strain evidence="2">17KM38</strain>
    </source>
</reference>
<keyword evidence="2" id="KW-1185">Reference proteome</keyword>
<proteinExistence type="predicted"/>